<proteinExistence type="predicted"/>
<keyword evidence="5" id="KW-1185">Reference proteome</keyword>
<accession>A0ABY1ZJL1</accession>
<sequence length="327" mass="37671">MTLNQFIYKATRPLGGLQLARILARHHPRILMYHRLSATDEPGKIHVDQFRKQMRLIKRHFHPMNLTELLEAHEQGNVPNHAVVVTFDDGYADFAEYAFPIMQEEGIPSTLFITTGFVNGDLWLWPDQLRYVIDNTVSNKEVFIEGLNQKINFHTDREKAWNVVADHCLTIPNEQKESLISDLYDRLDVVRPESSPSQYRGLEWPQLRKMVNKGLDIGSHSYSHPILTRLRSDALISELTSSRELIREKLGVDTQVFCYPNGQPFDFNSDVKSAIRAAGYSVAVAAYPSRHPLSDIWAINRYPANKLWELFEKNVYGMTYLNSRALT</sequence>
<dbReference type="PANTHER" id="PTHR34216">
    <property type="match status" value="1"/>
</dbReference>
<reference evidence="4 5" key="1">
    <citation type="submission" date="2019-02" db="EMBL/GenBank/DDBJ databases">
        <title>Marinobacter halodurans sp. nov., a marine bacterium isolated from sea tidal flat.</title>
        <authorList>
            <person name="Yoo Y."/>
            <person name="Lee D.W."/>
            <person name="Kim B.S."/>
            <person name="Kim J.-J."/>
        </authorList>
    </citation>
    <scope>NUCLEOTIDE SEQUENCE [LARGE SCALE GENOMIC DNA]</scope>
    <source>
        <strain evidence="4 5">YJ-S3-2</strain>
    </source>
</reference>
<dbReference type="InterPro" id="IPR011330">
    <property type="entry name" value="Glyco_hydro/deAcase_b/a-brl"/>
</dbReference>
<feature type="domain" description="NodB homology" evidence="3">
    <location>
        <begin position="81"/>
        <end position="327"/>
    </location>
</feature>
<dbReference type="PANTHER" id="PTHR34216:SF3">
    <property type="entry name" value="POLY-BETA-1,6-N-ACETYL-D-GLUCOSAMINE N-DEACETYLASE"/>
    <property type="match status" value="1"/>
</dbReference>
<dbReference type="PROSITE" id="PS51677">
    <property type="entry name" value="NODB"/>
    <property type="match status" value="1"/>
</dbReference>
<name>A0ABY1ZJL1_9GAMM</name>
<comment type="caution">
    <text evidence="4">The sequence shown here is derived from an EMBL/GenBank/DDBJ whole genome shotgun (WGS) entry which is preliminary data.</text>
</comment>
<dbReference type="Gene3D" id="3.20.20.370">
    <property type="entry name" value="Glycoside hydrolase/deacetylase"/>
    <property type="match status" value="1"/>
</dbReference>
<dbReference type="EMBL" id="SJDL01000030">
    <property type="protein sequence ID" value="TBW51580.1"/>
    <property type="molecule type" value="Genomic_DNA"/>
</dbReference>
<dbReference type="SUPFAM" id="SSF88713">
    <property type="entry name" value="Glycoside hydrolase/deacetylase"/>
    <property type="match status" value="1"/>
</dbReference>
<dbReference type="Proteomes" id="UP000313645">
    <property type="component" value="Unassembled WGS sequence"/>
</dbReference>
<dbReference type="RefSeq" id="WP_131483085.1">
    <property type="nucleotide sequence ID" value="NZ_SJDL01000030.1"/>
</dbReference>
<evidence type="ECO:0000256" key="1">
    <source>
        <dbReference type="ARBA" id="ARBA00004613"/>
    </source>
</evidence>
<protein>
    <submittedName>
        <fullName evidence="4">Polysaccharide deacetylase family protein</fullName>
    </submittedName>
</protein>
<evidence type="ECO:0000313" key="5">
    <source>
        <dbReference type="Proteomes" id="UP000313645"/>
    </source>
</evidence>
<dbReference type="InterPro" id="IPR051398">
    <property type="entry name" value="Polysacch_Deacetylase"/>
</dbReference>
<evidence type="ECO:0000259" key="3">
    <source>
        <dbReference type="PROSITE" id="PS51677"/>
    </source>
</evidence>
<dbReference type="InterPro" id="IPR002509">
    <property type="entry name" value="NODB_dom"/>
</dbReference>
<evidence type="ECO:0000256" key="2">
    <source>
        <dbReference type="ARBA" id="ARBA00022729"/>
    </source>
</evidence>
<dbReference type="CDD" id="cd10918">
    <property type="entry name" value="CE4_NodB_like_5s_6s"/>
    <property type="match status" value="1"/>
</dbReference>
<dbReference type="Pfam" id="PF01522">
    <property type="entry name" value="Polysacc_deac_1"/>
    <property type="match status" value="2"/>
</dbReference>
<comment type="subcellular location">
    <subcellularLocation>
        <location evidence="1">Secreted</location>
    </subcellularLocation>
</comment>
<keyword evidence="2" id="KW-0732">Signal</keyword>
<organism evidence="4 5">
    <name type="scientific">Marinobacter halodurans</name>
    <dbReference type="NCBI Taxonomy" id="2528979"/>
    <lineage>
        <taxon>Bacteria</taxon>
        <taxon>Pseudomonadati</taxon>
        <taxon>Pseudomonadota</taxon>
        <taxon>Gammaproteobacteria</taxon>
        <taxon>Pseudomonadales</taxon>
        <taxon>Marinobacteraceae</taxon>
        <taxon>Marinobacter</taxon>
    </lineage>
</organism>
<gene>
    <name evidence="4" type="ORF">EZI54_17050</name>
</gene>
<evidence type="ECO:0000313" key="4">
    <source>
        <dbReference type="EMBL" id="TBW51580.1"/>
    </source>
</evidence>